<accession>A0A0N4SXD8</accession>
<dbReference type="GO" id="GO:0006355">
    <property type="term" value="P:regulation of DNA-templated transcription"/>
    <property type="evidence" value="ECO:0007669"/>
    <property type="project" value="TreeGrafter"/>
</dbReference>
<protein>
    <submittedName>
        <fullName evidence="7">C2H2-type domain-containing protein</fullName>
    </submittedName>
</protein>
<dbReference type="STRING" id="6280.A0A0N4SXD8"/>
<evidence type="ECO:0000256" key="1">
    <source>
        <dbReference type="ARBA" id="ARBA00004123"/>
    </source>
</evidence>
<keyword evidence="2" id="KW-0539">Nucleus</keyword>
<comment type="subcellular location">
    <subcellularLocation>
        <location evidence="1">Nucleus</location>
    </subcellularLocation>
</comment>
<evidence type="ECO:0000259" key="4">
    <source>
        <dbReference type="PROSITE" id="PS50157"/>
    </source>
</evidence>
<dbReference type="PANTHER" id="PTHR16516">
    <property type="entry name" value="AGAP007109-PA"/>
    <property type="match status" value="1"/>
</dbReference>
<gene>
    <name evidence="5" type="ORF">BPAG_LOCUS332</name>
</gene>
<keyword evidence="3" id="KW-0479">Metal-binding</keyword>
<dbReference type="AlphaFoldDB" id="A0A0N4SXD8"/>
<dbReference type="GO" id="GO:0008270">
    <property type="term" value="F:zinc ion binding"/>
    <property type="evidence" value="ECO:0007669"/>
    <property type="project" value="UniProtKB-KW"/>
</dbReference>
<proteinExistence type="predicted"/>
<dbReference type="PROSITE" id="PS00028">
    <property type="entry name" value="ZINC_FINGER_C2H2_1"/>
    <property type="match status" value="1"/>
</dbReference>
<name>A0A0N4SXD8_BRUPA</name>
<keyword evidence="3" id="KW-0863">Zinc-finger</keyword>
<reference evidence="5 6" key="2">
    <citation type="submission" date="2018-11" db="EMBL/GenBank/DDBJ databases">
        <authorList>
            <consortium name="Pathogen Informatics"/>
        </authorList>
    </citation>
    <scope>NUCLEOTIDE SEQUENCE [LARGE SCALE GENOMIC DNA]</scope>
</reference>
<dbReference type="Proteomes" id="UP000278627">
    <property type="component" value="Unassembled WGS sequence"/>
</dbReference>
<sequence length="143" mass="16652">MANNDEVITKKCRIWNPALDDCYNVTSNDKDTCSVNFQNDHIPQNYASLMQPYITTPMHSNYIKGIQQNQNTAMSFRFNITLLPNYLMNTMLNQNFTSLDVPNQNCCAICGNIFRLTADLVQHMRINHRTKHYSQQRKRLSSQ</sequence>
<keyword evidence="3" id="KW-0862">Zinc</keyword>
<dbReference type="InterPro" id="IPR013087">
    <property type="entry name" value="Znf_C2H2_type"/>
</dbReference>
<evidence type="ECO:0000256" key="2">
    <source>
        <dbReference type="ARBA" id="ARBA00023242"/>
    </source>
</evidence>
<dbReference type="GO" id="GO:0005634">
    <property type="term" value="C:nucleus"/>
    <property type="evidence" value="ECO:0007669"/>
    <property type="project" value="UniProtKB-SubCell"/>
</dbReference>
<evidence type="ECO:0000313" key="7">
    <source>
        <dbReference type="WBParaSite" id="BPAG_0000033101-mRNA-1"/>
    </source>
</evidence>
<evidence type="ECO:0000313" key="5">
    <source>
        <dbReference type="EMBL" id="VDN81518.1"/>
    </source>
</evidence>
<dbReference type="WBParaSite" id="BPAG_0000033101-mRNA-1">
    <property type="protein sequence ID" value="BPAG_0000033101-mRNA-1"/>
    <property type="gene ID" value="BPAG_0000033101"/>
</dbReference>
<reference evidence="7" key="1">
    <citation type="submission" date="2017-02" db="UniProtKB">
        <authorList>
            <consortium name="WormBaseParasite"/>
        </authorList>
    </citation>
    <scope>IDENTIFICATION</scope>
</reference>
<feature type="domain" description="C2H2-type" evidence="4">
    <location>
        <begin position="105"/>
        <end position="133"/>
    </location>
</feature>
<evidence type="ECO:0000256" key="3">
    <source>
        <dbReference type="PROSITE-ProRule" id="PRU00042"/>
    </source>
</evidence>
<organism evidence="7">
    <name type="scientific">Brugia pahangi</name>
    <name type="common">Filarial nematode worm</name>
    <dbReference type="NCBI Taxonomy" id="6280"/>
    <lineage>
        <taxon>Eukaryota</taxon>
        <taxon>Metazoa</taxon>
        <taxon>Ecdysozoa</taxon>
        <taxon>Nematoda</taxon>
        <taxon>Chromadorea</taxon>
        <taxon>Rhabditida</taxon>
        <taxon>Spirurina</taxon>
        <taxon>Spiruromorpha</taxon>
        <taxon>Filarioidea</taxon>
        <taxon>Onchocercidae</taxon>
        <taxon>Brugia</taxon>
    </lineage>
</organism>
<dbReference type="InterPro" id="IPR052296">
    <property type="entry name" value="TR-Histone_Methyltrans"/>
</dbReference>
<dbReference type="EMBL" id="UZAD01000013">
    <property type="protein sequence ID" value="VDN81518.1"/>
    <property type="molecule type" value="Genomic_DNA"/>
</dbReference>
<dbReference type="PROSITE" id="PS50157">
    <property type="entry name" value="ZINC_FINGER_C2H2_2"/>
    <property type="match status" value="1"/>
</dbReference>
<evidence type="ECO:0000313" key="6">
    <source>
        <dbReference type="Proteomes" id="UP000278627"/>
    </source>
</evidence>
<keyword evidence="6" id="KW-1185">Reference proteome</keyword>
<dbReference type="PANTHER" id="PTHR16516:SF4">
    <property type="entry name" value="C2H2-TYPE DOMAIN-CONTAINING PROTEIN"/>
    <property type="match status" value="1"/>
</dbReference>